<dbReference type="Pfam" id="PF11564">
    <property type="entry name" value="BpuJI_N"/>
    <property type="match status" value="1"/>
</dbReference>
<evidence type="ECO:0000259" key="1">
    <source>
        <dbReference type="Pfam" id="PF11564"/>
    </source>
</evidence>
<dbReference type="Proteomes" id="UP000095673">
    <property type="component" value="Unassembled WGS sequence"/>
</dbReference>
<keyword evidence="3" id="KW-0378">Hydrolase</keyword>
<dbReference type="Gene3D" id="1.10.10.2090">
    <property type="match status" value="1"/>
</dbReference>
<dbReference type="AlphaFoldDB" id="A0A173QVS7"/>
<dbReference type="RefSeq" id="WP_055236664.1">
    <property type="nucleotide sequence ID" value="NZ_CYXM01000001.1"/>
</dbReference>
<dbReference type="GO" id="GO:0004519">
    <property type="term" value="F:endonuclease activity"/>
    <property type="evidence" value="ECO:0007669"/>
    <property type="project" value="UniProtKB-KW"/>
</dbReference>
<evidence type="ECO:0000313" key="4">
    <source>
        <dbReference type="Proteomes" id="UP000095673"/>
    </source>
</evidence>
<sequence length="474" mass="55124">MYDHRKQLKCAIIRARAISDVDNLLPKYATVIDNLCPCTKAKFEEGFNNAFREYAISKARNKSNEKAIKKTLDNHRTEVSGSLFGMHYEVDGIVYSSERNKKFLEDNDQPAFFKDWLLKMQFPNGMQKSQTYLKMVEEKLCCHPYSILLRVLEYARRSDIVLLKQELGYYIFNSEDVLKGNATANEVFDQIMNDKRGGIPPRKIIIPDGESTSYDQHVGDQLKYLQLANLIYIDGQEVKINPHEMKSINRFIELINKPLGFDVYKYDLSNVENRKRFETDWAIYYGQLSKYADDLATPVESLLLPVDEEPKKLKRTNNKIELGDEGEEFVLNFEKDRVSKFNAHLVNKVLGLGKTKGLGYDIQSVIAEPGDFSEFVKYIEVKSTKRVTAPDLKDEVWTDTINITRNEWIAAMQHKEFYSIYRVYFIRGGVVMYIIKNPYQKKMDNIIDVVPLTYRVDFQNNSIDESYKEVNNHV</sequence>
<protein>
    <submittedName>
        <fullName evidence="3">Restriction endonuclease BpuJI-N terminal</fullName>
    </submittedName>
</protein>
<gene>
    <name evidence="3" type="ORF">ERS852580_00097</name>
</gene>
<feature type="domain" description="Restriction endonuclease type II BpuJI N-terminal" evidence="1">
    <location>
        <begin position="13"/>
        <end position="281"/>
    </location>
</feature>
<name>A0A173QVS7_9FIRM</name>
<evidence type="ECO:0000259" key="2">
    <source>
        <dbReference type="Pfam" id="PF13020"/>
    </source>
</evidence>
<dbReference type="Pfam" id="PF13020">
    <property type="entry name" value="NOV_C"/>
    <property type="match status" value="1"/>
</dbReference>
<dbReference type="InterPro" id="IPR024975">
    <property type="entry name" value="NOV_C"/>
</dbReference>
<proteinExistence type="predicted"/>
<dbReference type="Gene3D" id="1.10.1740.180">
    <property type="match status" value="1"/>
</dbReference>
<dbReference type="EMBL" id="CYXM01000001">
    <property type="protein sequence ID" value="CUM69712.1"/>
    <property type="molecule type" value="Genomic_DNA"/>
</dbReference>
<feature type="domain" description="Protein NO VEIN C-terminal" evidence="2">
    <location>
        <begin position="326"/>
        <end position="426"/>
    </location>
</feature>
<keyword evidence="3" id="KW-0255">Endonuclease</keyword>
<reference evidence="3 4" key="1">
    <citation type="submission" date="2015-09" db="EMBL/GenBank/DDBJ databases">
        <authorList>
            <consortium name="Pathogen Informatics"/>
        </authorList>
    </citation>
    <scope>NUCLEOTIDE SEQUENCE [LARGE SCALE GENOMIC DNA]</scope>
    <source>
        <strain evidence="3 4">2789STDY5834968</strain>
    </source>
</reference>
<evidence type="ECO:0000313" key="3">
    <source>
        <dbReference type="EMBL" id="CUM69712.1"/>
    </source>
</evidence>
<dbReference type="InterPro" id="IPR021108">
    <property type="entry name" value="Restrct_endonuc_II_BpuJI_N"/>
</dbReference>
<accession>A0A173QVS7</accession>
<keyword evidence="3" id="KW-0540">Nuclease</keyword>
<dbReference type="OrthoDB" id="7053439at2"/>
<dbReference type="Gene3D" id="1.10.10.2080">
    <property type="match status" value="1"/>
</dbReference>
<organism evidence="3 4">
    <name type="scientific">Agathobacter rectalis</name>
    <dbReference type="NCBI Taxonomy" id="39491"/>
    <lineage>
        <taxon>Bacteria</taxon>
        <taxon>Bacillati</taxon>
        <taxon>Bacillota</taxon>
        <taxon>Clostridia</taxon>
        <taxon>Lachnospirales</taxon>
        <taxon>Lachnospiraceae</taxon>
        <taxon>Agathobacter</taxon>
    </lineage>
</organism>